<reference evidence="1 2" key="1">
    <citation type="submission" date="2020-09" db="EMBL/GenBank/DDBJ databases">
        <title>De no assembly of potato wild relative species, Solanum commersonii.</title>
        <authorList>
            <person name="Cho K."/>
        </authorList>
    </citation>
    <scope>NUCLEOTIDE SEQUENCE [LARGE SCALE GENOMIC DNA]</scope>
    <source>
        <strain evidence="1">LZ3.2</strain>
        <tissue evidence="1">Leaf</tissue>
    </source>
</reference>
<comment type="caution">
    <text evidence="1">The sequence shown here is derived from an EMBL/GenBank/DDBJ whole genome shotgun (WGS) entry which is preliminary data.</text>
</comment>
<sequence length="62" mass="7076">MAKAVGKPLHVDMATIRKSRPKFPKWINVGIKKTSSGEIISTWIKILYDYNIANISNFKREA</sequence>
<dbReference type="Proteomes" id="UP000824120">
    <property type="component" value="Chromosome 4"/>
</dbReference>
<dbReference type="AlphaFoldDB" id="A0A9J5ZIL1"/>
<name>A0A9J5ZIL1_SOLCO</name>
<organism evidence="1 2">
    <name type="scientific">Solanum commersonii</name>
    <name type="common">Commerson's wild potato</name>
    <name type="synonym">Commerson's nightshade</name>
    <dbReference type="NCBI Taxonomy" id="4109"/>
    <lineage>
        <taxon>Eukaryota</taxon>
        <taxon>Viridiplantae</taxon>
        <taxon>Streptophyta</taxon>
        <taxon>Embryophyta</taxon>
        <taxon>Tracheophyta</taxon>
        <taxon>Spermatophyta</taxon>
        <taxon>Magnoliopsida</taxon>
        <taxon>eudicotyledons</taxon>
        <taxon>Gunneridae</taxon>
        <taxon>Pentapetalae</taxon>
        <taxon>asterids</taxon>
        <taxon>lamiids</taxon>
        <taxon>Solanales</taxon>
        <taxon>Solanaceae</taxon>
        <taxon>Solanoideae</taxon>
        <taxon>Solaneae</taxon>
        <taxon>Solanum</taxon>
    </lineage>
</organism>
<keyword evidence="2" id="KW-1185">Reference proteome</keyword>
<evidence type="ECO:0000313" key="2">
    <source>
        <dbReference type="Proteomes" id="UP000824120"/>
    </source>
</evidence>
<proteinExistence type="predicted"/>
<protein>
    <submittedName>
        <fullName evidence="1">Uncharacterized protein</fullName>
    </submittedName>
</protein>
<accession>A0A9J5ZIL1</accession>
<evidence type="ECO:0000313" key="1">
    <source>
        <dbReference type="EMBL" id="KAG5610726.1"/>
    </source>
</evidence>
<gene>
    <name evidence="1" type="ORF">H5410_022007</name>
</gene>
<dbReference type="EMBL" id="JACXVP010000004">
    <property type="protein sequence ID" value="KAG5610726.1"/>
    <property type="molecule type" value="Genomic_DNA"/>
</dbReference>